<name>A0ABD1HLW2_SALDI</name>
<feature type="domain" description="DRBM" evidence="10">
    <location>
        <begin position="178"/>
        <end position="254"/>
    </location>
</feature>
<dbReference type="GO" id="GO:0003723">
    <property type="term" value="F:RNA binding"/>
    <property type="evidence" value="ECO:0007669"/>
    <property type="project" value="UniProtKB-UniRule"/>
</dbReference>
<evidence type="ECO:0000313" key="13">
    <source>
        <dbReference type="Proteomes" id="UP001567538"/>
    </source>
</evidence>
<dbReference type="PANTHER" id="PTHR14950">
    <property type="entry name" value="DICER-RELATED"/>
    <property type="match status" value="1"/>
</dbReference>
<dbReference type="Pfam" id="PF00035">
    <property type="entry name" value="dsrm"/>
    <property type="match status" value="2"/>
</dbReference>
<keyword evidence="6" id="KW-0378">Hydrolase</keyword>
<dbReference type="GO" id="GO:0004519">
    <property type="term" value="F:endonuclease activity"/>
    <property type="evidence" value="ECO:0007669"/>
    <property type="project" value="UniProtKB-KW"/>
</dbReference>
<feature type="domain" description="DRBM" evidence="10">
    <location>
        <begin position="276"/>
        <end position="349"/>
    </location>
</feature>
<evidence type="ECO:0000256" key="6">
    <source>
        <dbReference type="ARBA" id="ARBA00022801"/>
    </source>
</evidence>
<dbReference type="PANTHER" id="PTHR14950:SF49">
    <property type="entry name" value="RIBONUCLEASE 3-LIKE PROTEIN 2-RELATED"/>
    <property type="match status" value="1"/>
</dbReference>
<keyword evidence="3" id="KW-0540">Nuclease</keyword>
<dbReference type="Pfam" id="PF00636">
    <property type="entry name" value="Ribonuclease_3"/>
    <property type="match status" value="1"/>
</dbReference>
<evidence type="ECO:0000256" key="4">
    <source>
        <dbReference type="ARBA" id="ARBA00022723"/>
    </source>
</evidence>
<dbReference type="InterPro" id="IPR000999">
    <property type="entry name" value="RNase_III_dom"/>
</dbReference>
<evidence type="ECO:0000256" key="7">
    <source>
        <dbReference type="ARBA" id="ARBA00022842"/>
    </source>
</evidence>
<comment type="cofactor">
    <cofactor evidence="2">
        <name>Mg(2+)</name>
        <dbReference type="ChEBI" id="CHEBI:18420"/>
    </cofactor>
</comment>
<organism evidence="12 13">
    <name type="scientific">Salvia divinorum</name>
    <name type="common">Maria pastora</name>
    <name type="synonym">Diviner's sage</name>
    <dbReference type="NCBI Taxonomy" id="28513"/>
    <lineage>
        <taxon>Eukaryota</taxon>
        <taxon>Viridiplantae</taxon>
        <taxon>Streptophyta</taxon>
        <taxon>Embryophyta</taxon>
        <taxon>Tracheophyta</taxon>
        <taxon>Spermatophyta</taxon>
        <taxon>Magnoliopsida</taxon>
        <taxon>eudicotyledons</taxon>
        <taxon>Gunneridae</taxon>
        <taxon>Pentapetalae</taxon>
        <taxon>asterids</taxon>
        <taxon>lamiids</taxon>
        <taxon>Lamiales</taxon>
        <taxon>Lamiaceae</taxon>
        <taxon>Nepetoideae</taxon>
        <taxon>Mentheae</taxon>
        <taxon>Salviinae</taxon>
        <taxon>Salvia</taxon>
        <taxon>Salvia subgen. Calosphace</taxon>
    </lineage>
</organism>
<dbReference type="SMART" id="SM00535">
    <property type="entry name" value="RIBOc"/>
    <property type="match status" value="1"/>
</dbReference>
<dbReference type="InterPro" id="IPR036389">
    <property type="entry name" value="RNase_III_sf"/>
</dbReference>
<keyword evidence="13" id="KW-1185">Reference proteome</keyword>
<evidence type="ECO:0000256" key="1">
    <source>
        <dbReference type="ARBA" id="ARBA00001936"/>
    </source>
</evidence>
<evidence type="ECO:0000256" key="2">
    <source>
        <dbReference type="ARBA" id="ARBA00001946"/>
    </source>
</evidence>
<keyword evidence="7" id="KW-0460">Magnesium</keyword>
<comment type="cofactor">
    <cofactor evidence="1">
        <name>Mn(2+)</name>
        <dbReference type="ChEBI" id="CHEBI:29035"/>
    </cofactor>
</comment>
<dbReference type="PROSITE" id="PS50137">
    <property type="entry name" value="DS_RBD"/>
    <property type="match status" value="2"/>
</dbReference>
<dbReference type="AlphaFoldDB" id="A0ABD1HLW2"/>
<evidence type="ECO:0000256" key="5">
    <source>
        <dbReference type="ARBA" id="ARBA00022759"/>
    </source>
</evidence>
<protein>
    <submittedName>
        <fullName evidence="12">Ribonuclease 3-like protein 2</fullName>
    </submittedName>
</protein>
<evidence type="ECO:0000313" key="12">
    <source>
        <dbReference type="EMBL" id="KAL1556268.1"/>
    </source>
</evidence>
<dbReference type="PROSITE" id="PS50142">
    <property type="entry name" value="RNASE_3_2"/>
    <property type="match status" value="1"/>
</dbReference>
<keyword evidence="4" id="KW-0479">Metal-binding</keyword>
<dbReference type="CDD" id="cd00593">
    <property type="entry name" value="RIBOc"/>
    <property type="match status" value="1"/>
</dbReference>
<comment type="caution">
    <text evidence="12">The sequence shown here is derived from an EMBL/GenBank/DDBJ whole genome shotgun (WGS) entry which is preliminary data.</text>
</comment>
<dbReference type="Gene3D" id="3.30.160.20">
    <property type="match status" value="2"/>
</dbReference>
<proteinExistence type="predicted"/>
<dbReference type="Proteomes" id="UP001567538">
    <property type="component" value="Unassembled WGS sequence"/>
</dbReference>
<gene>
    <name evidence="12" type="ORF">AAHA92_11917</name>
</gene>
<dbReference type="SMART" id="SM00358">
    <property type="entry name" value="DSRM"/>
    <property type="match status" value="2"/>
</dbReference>
<evidence type="ECO:0000259" key="10">
    <source>
        <dbReference type="PROSITE" id="PS50137"/>
    </source>
</evidence>
<dbReference type="GO" id="GO:0046872">
    <property type="term" value="F:metal ion binding"/>
    <property type="evidence" value="ECO:0007669"/>
    <property type="project" value="UniProtKB-KW"/>
</dbReference>
<evidence type="ECO:0000256" key="8">
    <source>
        <dbReference type="ARBA" id="ARBA00022884"/>
    </source>
</evidence>
<dbReference type="SUPFAM" id="SSF69065">
    <property type="entry name" value="RNase III domain-like"/>
    <property type="match status" value="1"/>
</dbReference>
<dbReference type="FunFam" id="1.10.1520.10:FF:000004">
    <property type="entry name" value="Endoribonuclease dicer-like 1"/>
    <property type="match status" value="1"/>
</dbReference>
<dbReference type="PROSITE" id="PS00517">
    <property type="entry name" value="RNASE_3_1"/>
    <property type="match status" value="1"/>
</dbReference>
<feature type="domain" description="RNase III" evidence="11">
    <location>
        <begin position="21"/>
        <end position="163"/>
    </location>
</feature>
<accession>A0ABD1HLW2</accession>
<evidence type="ECO:0000259" key="11">
    <source>
        <dbReference type="PROSITE" id="PS50142"/>
    </source>
</evidence>
<evidence type="ECO:0000256" key="9">
    <source>
        <dbReference type="PROSITE-ProRule" id="PRU00266"/>
    </source>
</evidence>
<keyword evidence="8 9" id="KW-0694">RNA-binding</keyword>
<keyword evidence="5" id="KW-0255">Endonuclease</keyword>
<dbReference type="GO" id="GO:0016787">
    <property type="term" value="F:hydrolase activity"/>
    <property type="evidence" value="ECO:0007669"/>
    <property type="project" value="UniProtKB-KW"/>
</dbReference>
<dbReference type="Gene3D" id="1.10.1520.10">
    <property type="entry name" value="Ribonuclease III domain"/>
    <property type="match status" value="1"/>
</dbReference>
<evidence type="ECO:0000256" key="3">
    <source>
        <dbReference type="ARBA" id="ARBA00022722"/>
    </source>
</evidence>
<dbReference type="InterPro" id="IPR014720">
    <property type="entry name" value="dsRBD_dom"/>
</dbReference>
<dbReference type="SUPFAM" id="SSF54768">
    <property type="entry name" value="dsRNA-binding domain-like"/>
    <property type="match status" value="2"/>
</dbReference>
<sequence>MEAIGYSCDEVEEISDIDASVGAVENLLGYSFKQKKLLEEALTHSSCAASASYQRLEFVGDAALGLAVSNFVYLHYPGVDPGRLSLLRAANISTEKLARVAVRHRLYKYVRHNVAVLDEKVSEFVRAVQEEGELEIYGGLVKAPKILADIVESVAAALYVDCNFDLHFTWKIFRHLLEPIVMLNDLEQQPQPVTMLFQLCQKDGNLADISYRRKDEKTFATVTVNGEFIASASSEQREMAKLLAAKAALEKLSHRSCNPLKDTIFNQLNMDGEIEEAKQKLYEVCGKKKWPKPNYKILKEDGFAHQKRFTCSVEIEISIGILVMEGKEKPRVKEAENSAASEMLFGLKNSNYV</sequence>
<reference evidence="12 13" key="1">
    <citation type="submission" date="2024-06" db="EMBL/GenBank/DDBJ databases">
        <title>A chromosome level genome sequence of Diviner's sage (Salvia divinorum).</title>
        <authorList>
            <person name="Ford S.A."/>
            <person name="Ro D.-K."/>
            <person name="Ness R.W."/>
            <person name="Phillips M.A."/>
        </authorList>
    </citation>
    <scope>NUCLEOTIDE SEQUENCE [LARGE SCALE GENOMIC DNA]</scope>
    <source>
        <strain evidence="12">SAF-2024a</strain>
        <tissue evidence="12">Leaf</tissue>
    </source>
</reference>
<dbReference type="EMBL" id="JBEAFC010000005">
    <property type="protein sequence ID" value="KAL1556268.1"/>
    <property type="molecule type" value="Genomic_DNA"/>
</dbReference>